<comment type="caution">
    <text evidence="2">The sequence shown here is derived from an EMBL/GenBank/DDBJ whole genome shotgun (WGS) entry which is preliminary data.</text>
</comment>
<accession>A0AAE0WHF2</accession>
<evidence type="ECO:0000313" key="2">
    <source>
        <dbReference type="EMBL" id="KAK3672696.1"/>
    </source>
</evidence>
<proteinExistence type="predicted"/>
<dbReference type="InterPro" id="IPR036864">
    <property type="entry name" value="Zn2-C6_fun-type_DNA-bd_sf"/>
</dbReference>
<gene>
    <name evidence="2" type="ORF">LTR78_007508</name>
</gene>
<dbReference type="SUPFAM" id="SSF57701">
    <property type="entry name" value="Zn2/Cys6 DNA-binding domain"/>
    <property type="match status" value="1"/>
</dbReference>
<name>A0AAE0WHF2_9PEZI</name>
<dbReference type="Proteomes" id="UP001274830">
    <property type="component" value="Unassembled WGS sequence"/>
</dbReference>
<dbReference type="PANTHER" id="PTHR35392:SF2">
    <property type="entry name" value="ZN(II)2CYS6 TRANSCRIPTION FACTOR (EUROFUNG)"/>
    <property type="match status" value="1"/>
</dbReference>
<feature type="region of interest" description="Disordered" evidence="1">
    <location>
        <begin position="22"/>
        <end position="43"/>
    </location>
</feature>
<sequence length="689" mass="75786">MGRRPNQLVLQLFDRGEKLPDASNRYRHTCRPAGTGSKKKNKTSRAALQLQDNGNPDQATFIPEGAPPDAVNRTLFVPDQSALATLAEVSRRHLDLSHERLPFQLQGVLPQFDQDNILEQALISELSRPTTQARRLASTTLDDNHGGFATRSPTSPTTIPLLSVTTSQPEHIDPVQPSLVDPQLSDDKVGSKHQAVRRSDLAWKPSMNSSSQTVATLAAPSAAPVADSSLPYQRQKPRVRGKFSDMRRKEVQGMRKQGACLRCRMLKKPCSDGTPCNTCANVESARLWKGTCIRTKLVDEFTLWSTRLFLMQSTTNINAAVEGRNAEPYTGRIHIELSLGQRMMLDFAATAYSPQSADLADSEYSHCPSAVLLLGDGGTVFETLQHAIHSARPRAANQNSQILNTTLQHASMLARSEQSTNLPTNIPKPEGRSCYNLQHHLISNTIALWSATNALCSSGDAFKVTMSDATNDNNSPFYVSEDEPSVTKSMAPNGDNLRLIIGQVKAALESICSELSRNVISELERRLLQRQQASGFSTFISAVLLINSIERLTGMYRCCDDGPSFHAFDGIHHWPFDMPPSAFWPQGQHFADLLIMLLQMRGLPPKFTLSPSGQLIFRSDDAKIEQMDPTATQDELKSQPPTIADWAASCKLNAMELTSIRDTMIPGPGAALSAWDLLFLSRLILPIGL</sequence>
<dbReference type="GO" id="GO:0000981">
    <property type="term" value="F:DNA-binding transcription factor activity, RNA polymerase II-specific"/>
    <property type="evidence" value="ECO:0007669"/>
    <property type="project" value="InterPro"/>
</dbReference>
<evidence type="ECO:0000313" key="3">
    <source>
        <dbReference type="Proteomes" id="UP001274830"/>
    </source>
</evidence>
<keyword evidence="3" id="KW-1185">Reference proteome</keyword>
<evidence type="ECO:0008006" key="4">
    <source>
        <dbReference type="Google" id="ProtNLM"/>
    </source>
</evidence>
<reference evidence="2" key="1">
    <citation type="submission" date="2023-07" db="EMBL/GenBank/DDBJ databases">
        <title>Black Yeasts Isolated from many extreme environments.</title>
        <authorList>
            <person name="Coleine C."/>
            <person name="Stajich J.E."/>
            <person name="Selbmann L."/>
        </authorList>
    </citation>
    <scope>NUCLEOTIDE SEQUENCE</scope>
    <source>
        <strain evidence="2">CCFEE 5485</strain>
    </source>
</reference>
<feature type="region of interest" description="Disordered" evidence="1">
    <location>
        <begin position="139"/>
        <end position="158"/>
    </location>
</feature>
<organism evidence="2 3">
    <name type="scientific">Recurvomyces mirabilis</name>
    <dbReference type="NCBI Taxonomy" id="574656"/>
    <lineage>
        <taxon>Eukaryota</taxon>
        <taxon>Fungi</taxon>
        <taxon>Dikarya</taxon>
        <taxon>Ascomycota</taxon>
        <taxon>Pezizomycotina</taxon>
        <taxon>Dothideomycetes</taxon>
        <taxon>Dothideomycetidae</taxon>
        <taxon>Mycosphaerellales</taxon>
        <taxon>Teratosphaeriaceae</taxon>
        <taxon>Recurvomyces</taxon>
    </lineage>
</organism>
<dbReference type="GO" id="GO:0008270">
    <property type="term" value="F:zinc ion binding"/>
    <property type="evidence" value="ECO:0007669"/>
    <property type="project" value="InterPro"/>
</dbReference>
<protein>
    <recommendedName>
        <fullName evidence="4">Zn(2)-C6 fungal-type domain-containing protein</fullName>
    </recommendedName>
</protein>
<dbReference type="PANTHER" id="PTHR35392">
    <property type="entry name" value="ZN(II)2CYS6 TRANSCRIPTION FACTOR (EUROFUNG)-RELATED-RELATED"/>
    <property type="match status" value="1"/>
</dbReference>
<dbReference type="AlphaFoldDB" id="A0AAE0WHF2"/>
<dbReference type="EMBL" id="JAUTXT010000031">
    <property type="protein sequence ID" value="KAK3672696.1"/>
    <property type="molecule type" value="Genomic_DNA"/>
</dbReference>
<evidence type="ECO:0000256" key="1">
    <source>
        <dbReference type="SAM" id="MobiDB-lite"/>
    </source>
</evidence>
<dbReference type="InterPro" id="IPR052973">
    <property type="entry name" value="Fungal_sec-metab_reg_TF"/>
</dbReference>